<gene>
    <name evidence="1" type="ORF">N4T56_04735</name>
</gene>
<proteinExistence type="predicted"/>
<evidence type="ECO:0000313" key="2">
    <source>
        <dbReference type="Proteomes" id="UP001431192"/>
    </source>
</evidence>
<organism evidence="1 2">
    <name type="scientific">Shewanella phaeophyticola</name>
    <dbReference type="NCBI Taxonomy" id="2978345"/>
    <lineage>
        <taxon>Bacteria</taxon>
        <taxon>Pseudomonadati</taxon>
        <taxon>Pseudomonadota</taxon>
        <taxon>Gammaproteobacteria</taxon>
        <taxon>Alteromonadales</taxon>
        <taxon>Shewanellaceae</taxon>
        <taxon>Shewanella</taxon>
    </lineage>
</organism>
<accession>A0ABT2P3H0</accession>
<dbReference type="EMBL" id="JAODOQ010000001">
    <property type="protein sequence ID" value="MCT8985930.1"/>
    <property type="molecule type" value="Genomic_DNA"/>
</dbReference>
<reference evidence="1" key="1">
    <citation type="submission" date="2022-09" db="EMBL/GenBank/DDBJ databases">
        <title>Shewanella sp. KJ10-1 sp.nov, isolated from marine algae.</title>
        <authorList>
            <person name="Butt M."/>
            <person name="Lee J.K."/>
            <person name="Kim J.M."/>
            <person name="Choi D.G."/>
        </authorList>
    </citation>
    <scope>NUCLEOTIDE SEQUENCE</scope>
    <source>
        <strain evidence="1">KJ10-1</strain>
    </source>
</reference>
<comment type="caution">
    <text evidence="1">The sequence shown here is derived from an EMBL/GenBank/DDBJ whole genome shotgun (WGS) entry which is preliminary data.</text>
</comment>
<name>A0ABT2P3H0_9GAMM</name>
<protein>
    <submittedName>
        <fullName evidence="1">Uncharacterized protein</fullName>
    </submittedName>
</protein>
<evidence type="ECO:0000313" key="1">
    <source>
        <dbReference type="EMBL" id="MCT8985930.1"/>
    </source>
</evidence>
<sequence>MLSFGELLRMFIGILANTLLHVMIKRTIAILLLAFATYCFGGNVQEGKDESQELMDATLLLAEKLLTEHGEFFPYGGAMTPEGKIVSVAAYDDDEHPPSAEVIDMLQKAFQTAAKNKEYKATTSFTMLESSYPMANLLML</sequence>
<dbReference type="RefSeq" id="WP_261732404.1">
    <property type="nucleotide sequence ID" value="NZ_JAODOQ010000001.1"/>
</dbReference>
<dbReference type="Proteomes" id="UP001431192">
    <property type="component" value="Unassembled WGS sequence"/>
</dbReference>
<keyword evidence="2" id="KW-1185">Reference proteome</keyword>